<accession>N6YW39</accession>
<dbReference type="AlphaFoldDB" id="N6YW39"/>
<evidence type="ECO:0000313" key="2">
    <source>
        <dbReference type="Proteomes" id="UP000013232"/>
    </source>
</evidence>
<reference evidence="1 2" key="1">
    <citation type="submission" date="2012-09" db="EMBL/GenBank/DDBJ databases">
        <title>Draft Genome Sequences of 6 Strains from Genus Thauera.</title>
        <authorList>
            <person name="Liu B."/>
            <person name="Shapleigh J.P."/>
            <person name="Frostegard A.H."/>
        </authorList>
    </citation>
    <scope>NUCLEOTIDE SEQUENCE [LARGE SCALE GENOMIC DNA]</scope>
    <source>
        <strain evidence="2">47Lol / DSM 12138</strain>
    </source>
</reference>
<comment type="caution">
    <text evidence="1">The sequence shown here is derived from an EMBL/GenBank/DDBJ whole genome shotgun (WGS) entry which is preliminary data.</text>
</comment>
<name>N6YW39_THAL4</name>
<dbReference type="Proteomes" id="UP000013232">
    <property type="component" value="Unassembled WGS sequence"/>
</dbReference>
<proteinExistence type="predicted"/>
<dbReference type="EMBL" id="AMXE01000056">
    <property type="protein sequence ID" value="ENO86338.1"/>
    <property type="molecule type" value="Genomic_DNA"/>
</dbReference>
<keyword evidence="2" id="KW-1185">Reference proteome</keyword>
<gene>
    <name evidence="1" type="ORF">C666_13350</name>
</gene>
<protein>
    <submittedName>
        <fullName evidence="1">Uncharacterized protein</fullName>
    </submittedName>
</protein>
<organism evidence="1 2">
    <name type="scientific">Thauera linaloolentis (strain DSM 12138 / JCM 21573 / CCUG 41526 / CIP 105981 / IAM 15112 / NBRC 102519 / 47Lol)</name>
    <dbReference type="NCBI Taxonomy" id="1123367"/>
    <lineage>
        <taxon>Bacteria</taxon>
        <taxon>Pseudomonadati</taxon>
        <taxon>Pseudomonadota</taxon>
        <taxon>Betaproteobacteria</taxon>
        <taxon>Rhodocyclales</taxon>
        <taxon>Zoogloeaceae</taxon>
        <taxon>Thauera</taxon>
    </lineage>
</organism>
<evidence type="ECO:0000313" key="1">
    <source>
        <dbReference type="EMBL" id="ENO86338.1"/>
    </source>
</evidence>
<sequence length="90" mass="9386">MHPAASIPGAAASGVPFRALSQCMSFERPKKGHQFTVCFNLPRRPGALLGRSLAPAGVLSQPGQAPVILVDMARTIEAKAIARFADTSGD</sequence>